<dbReference type="Proteomes" id="UP000054092">
    <property type="component" value="Unassembled WGS sequence"/>
</dbReference>
<evidence type="ECO:0000313" key="1">
    <source>
        <dbReference type="EMBL" id="KUK80424.1"/>
    </source>
</evidence>
<dbReference type="AlphaFoldDB" id="A0A117M2A6"/>
<dbReference type="InterPro" id="IPR010165">
    <property type="entry name" value="CRISPR-Cmr3_IIIB"/>
</dbReference>
<evidence type="ECO:0000313" key="2">
    <source>
        <dbReference type="Proteomes" id="UP000054092"/>
    </source>
</evidence>
<accession>A0A117M2A6</accession>
<dbReference type="Gene3D" id="3.30.70.2940">
    <property type="match status" value="1"/>
</dbReference>
<dbReference type="NCBIfam" id="TIGR01888">
    <property type="entry name" value="cas_cmr3"/>
    <property type="match status" value="1"/>
</dbReference>
<reference evidence="2" key="1">
    <citation type="journal article" date="2015" name="MBio">
        <title>Genome-Resolved Metagenomic Analysis Reveals Roles for Candidate Phyla and Other Microbial Community Members in Biogeochemical Transformations in Oil Reservoirs.</title>
        <authorList>
            <person name="Hu P."/>
            <person name="Tom L."/>
            <person name="Singh A."/>
            <person name="Thomas B.C."/>
            <person name="Baker B.J."/>
            <person name="Piceno Y.M."/>
            <person name="Andersen G.L."/>
            <person name="Banfield J.F."/>
        </authorList>
    </citation>
    <scope>NUCLEOTIDE SEQUENCE [LARGE SCALE GENOMIC DNA]</scope>
</reference>
<dbReference type="PATRIC" id="fig|1184387.3.peg.1395"/>
<organism evidence="1 2">
    <name type="scientific">Mesotoga prima</name>
    <dbReference type="NCBI Taxonomy" id="1184387"/>
    <lineage>
        <taxon>Bacteria</taxon>
        <taxon>Thermotogati</taxon>
        <taxon>Thermotogota</taxon>
        <taxon>Thermotogae</taxon>
        <taxon>Kosmotogales</taxon>
        <taxon>Kosmotogaceae</taxon>
        <taxon>Mesotoga</taxon>
    </lineage>
</organism>
<proteinExistence type="predicted"/>
<gene>
    <name evidence="1" type="ORF">XD94_0985</name>
</gene>
<sequence length="351" mass="39209">MKLNAVYFTPEDWICFRESTVFQSGGNAKTGLPKIETFLGAIKTALIKKAGENPLNLSSELKEIVGDSENPGSLRIWGPFIFNQENSEIRHYFPSPNGIYQVEEGGEFKLMMPHCCVETEIDGKTLKLPWIPSSVEGIETFDGSLIEMNEVSNLQRKLPFSILQSKEISQKLYQVESKVGIALERERKNAEESMLYTLSYYRFKPGAGFFVFADEYTVKTISGLSNIFIGGKTRAVEVDVNTIETEIFNVSQSSKTALCLVTPSVFSNGSLPSDMKIAGCDIKSANIQRKIAVSGWDLAKSQPKPIKHYVAPGTVYYLEGTLDDMQCISSESQDFGYGKYFTVDWDYIGRD</sequence>
<dbReference type="Pfam" id="PF09700">
    <property type="entry name" value="Cas_Cmr3"/>
    <property type="match status" value="1"/>
</dbReference>
<dbReference type="EMBL" id="LGGP01000158">
    <property type="protein sequence ID" value="KUK80424.1"/>
    <property type="molecule type" value="Genomic_DNA"/>
</dbReference>
<comment type="caution">
    <text evidence="1">The sequence shown here is derived from an EMBL/GenBank/DDBJ whole genome shotgun (WGS) entry which is preliminary data.</text>
</comment>
<dbReference type="Gene3D" id="2.60.40.4350">
    <property type="match status" value="1"/>
</dbReference>
<protein>
    <submittedName>
        <fullName evidence="1">CRISPR type III-B/RAMP module-associated protein Cmr3</fullName>
    </submittedName>
</protein>
<name>A0A117M2A6_9BACT</name>
<dbReference type="InterPro" id="IPR019117">
    <property type="entry name" value="CRISPR-assoc_protein_Cmr3"/>
</dbReference>